<dbReference type="KEGG" id="swp:swp_4719"/>
<proteinExistence type="predicted"/>
<dbReference type="Proteomes" id="UP000000753">
    <property type="component" value="Chromosome"/>
</dbReference>
<name>B8CTW0_SHEPW</name>
<dbReference type="STRING" id="225849.swp_4719"/>
<keyword evidence="2" id="KW-1185">Reference proteome</keyword>
<gene>
    <name evidence="1" type="ordered locus">swp_4719</name>
</gene>
<organism evidence="1 2">
    <name type="scientific">Shewanella piezotolerans (strain WP3 / JCM 13877)</name>
    <dbReference type="NCBI Taxonomy" id="225849"/>
    <lineage>
        <taxon>Bacteria</taxon>
        <taxon>Pseudomonadati</taxon>
        <taxon>Pseudomonadota</taxon>
        <taxon>Gammaproteobacteria</taxon>
        <taxon>Alteromonadales</taxon>
        <taxon>Shewanellaceae</taxon>
        <taxon>Shewanella</taxon>
    </lineage>
</organism>
<dbReference type="AlphaFoldDB" id="B8CTW0"/>
<sequence length="39" mass="4569">MTKWLFPYEFIQRRSSKPKTLLMASFSGFDAALMNLNVE</sequence>
<dbReference type="HOGENOM" id="CLU_3367279_0_0_6"/>
<accession>B8CTW0</accession>
<evidence type="ECO:0000313" key="1">
    <source>
        <dbReference type="EMBL" id="ACJ31354.1"/>
    </source>
</evidence>
<protein>
    <submittedName>
        <fullName evidence="1">Uncharacterized protein</fullName>
    </submittedName>
</protein>
<evidence type="ECO:0000313" key="2">
    <source>
        <dbReference type="Proteomes" id="UP000000753"/>
    </source>
</evidence>
<reference evidence="1 2" key="1">
    <citation type="journal article" date="2008" name="PLoS ONE">
        <title>Environmental adaptation: genomic analysis of the piezotolerant and psychrotolerant deep-sea iron reducing bacterium Shewanella piezotolerans WP3.</title>
        <authorList>
            <person name="Wang F."/>
            <person name="Wang J."/>
            <person name="Jian H."/>
            <person name="Zhang B."/>
            <person name="Li S."/>
            <person name="Wang F."/>
            <person name="Zeng X."/>
            <person name="Gao L."/>
            <person name="Bartlett D.H."/>
            <person name="Yu J."/>
            <person name="Hu S."/>
            <person name="Xiao X."/>
        </authorList>
    </citation>
    <scope>NUCLEOTIDE SEQUENCE [LARGE SCALE GENOMIC DNA]</scope>
    <source>
        <strain evidence="2">WP3 / JCM 13877</strain>
    </source>
</reference>
<dbReference type="EMBL" id="CP000472">
    <property type="protein sequence ID" value="ACJ31354.1"/>
    <property type="molecule type" value="Genomic_DNA"/>
</dbReference>